<dbReference type="KEGG" id="pcg:AXG94_15935"/>
<reference evidence="1" key="2">
    <citation type="submission" date="2021-03" db="EMBL/GenBank/DDBJ databases">
        <authorList>
            <person name="Valentovich L.N."/>
            <person name="Akhremchuk A.E."/>
            <person name="Miamin V.E."/>
        </authorList>
    </citation>
    <scope>NUCLEOTIDE SEQUENCE</scope>
    <source>
        <strain evidence="1">3prime</strain>
    </source>
</reference>
<dbReference type="PANTHER" id="PTHR39324:SF1">
    <property type="entry name" value="CALCIUM DODECIN"/>
    <property type="match status" value="1"/>
</dbReference>
<dbReference type="NCBIfam" id="NF043052">
    <property type="entry name" value="DodecBact"/>
    <property type="match status" value="1"/>
</dbReference>
<name>A0A8B6URB8_9PSED</name>
<accession>A0A8B6URB8</accession>
<dbReference type="GeneID" id="55645880"/>
<evidence type="ECO:0000313" key="2">
    <source>
        <dbReference type="Proteomes" id="UP000663914"/>
    </source>
</evidence>
<dbReference type="OrthoDB" id="9805889at2"/>
<dbReference type="EMBL" id="CP072011">
    <property type="protein sequence ID" value="QTH14445.1"/>
    <property type="molecule type" value="Genomic_DNA"/>
</dbReference>
<reference evidence="1" key="1">
    <citation type="book" date="2019" name="MICROBIAL BIOTECHNOLOGY" publisher="Unknown Publisher">
        <title>Optimization of recombineering for directed mutagenesis of bacteria Pseudomonas corrugata 3'.</title>
        <authorList>
            <person name="Buinitskaja S.V."/>
            <person name="Pilipenok N."/>
            <person name="Valentovich L.N."/>
        </authorList>
    </citation>
    <scope>NUCLEOTIDE SEQUENCE</scope>
    <source>
        <strain evidence="1">3prime</strain>
    </source>
</reference>
<dbReference type="Proteomes" id="UP000663914">
    <property type="component" value="Chromosome"/>
</dbReference>
<dbReference type="InterPro" id="IPR009923">
    <property type="entry name" value="Dodecin"/>
</dbReference>
<protein>
    <submittedName>
        <fullName evidence="1">Dodecin domain-containing protein</fullName>
    </submittedName>
</protein>
<sequence>MTDHHTYKKVELVGSSSTSIEDAINNALAEASKSLKHLEWFEVTETRGHIENGRAAHFQVTLKVGFRIANS</sequence>
<evidence type="ECO:0000313" key="1">
    <source>
        <dbReference type="EMBL" id="QTH14445.1"/>
    </source>
</evidence>
<organism evidence="1 2">
    <name type="scientific">Pseudomonas corrugata</name>
    <dbReference type="NCBI Taxonomy" id="47879"/>
    <lineage>
        <taxon>Bacteria</taxon>
        <taxon>Pseudomonadati</taxon>
        <taxon>Pseudomonadota</taxon>
        <taxon>Gammaproteobacteria</taxon>
        <taxon>Pseudomonadales</taxon>
        <taxon>Pseudomonadaceae</taxon>
        <taxon>Pseudomonas</taxon>
    </lineage>
</organism>
<proteinExistence type="predicted"/>
<dbReference type="AlphaFoldDB" id="A0A8B6URB8"/>
<dbReference type="InterPro" id="IPR050049">
    <property type="entry name" value="Dodecin_bact"/>
</dbReference>
<dbReference type="RefSeq" id="WP_024778478.1">
    <property type="nucleotide sequence ID" value="NZ_CP014262.1"/>
</dbReference>
<dbReference type="Pfam" id="PF07311">
    <property type="entry name" value="Dodecin"/>
    <property type="match status" value="1"/>
</dbReference>
<dbReference type="SUPFAM" id="SSF89807">
    <property type="entry name" value="Dodecin-like"/>
    <property type="match status" value="1"/>
</dbReference>
<dbReference type="PANTHER" id="PTHR39324">
    <property type="entry name" value="CALCIUM DODECIN"/>
    <property type="match status" value="1"/>
</dbReference>
<dbReference type="InterPro" id="IPR036694">
    <property type="entry name" value="Dodecin-like_sf"/>
</dbReference>
<dbReference type="Gene3D" id="3.30.1660.10">
    <property type="entry name" value="Flavin-binding protein dodecin"/>
    <property type="match status" value="1"/>
</dbReference>
<dbReference type="InterPro" id="IPR025543">
    <property type="entry name" value="Dodecin-like"/>
</dbReference>
<gene>
    <name evidence="1" type="ORF">C4C32_00575</name>
</gene>